<protein>
    <submittedName>
        <fullName evidence="2">AAA ATPase-like domain-containing protein</fullName>
    </submittedName>
</protein>
<organism evidence="2 3">
    <name type="scientific">Desulfonema magnum</name>
    <dbReference type="NCBI Taxonomy" id="45655"/>
    <lineage>
        <taxon>Bacteria</taxon>
        <taxon>Pseudomonadati</taxon>
        <taxon>Thermodesulfobacteriota</taxon>
        <taxon>Desulfobacteria</taxon>
        <taxon>Desulfobacterales</taxon>
        <taxon>Desulfococcaceae</taxon>
        <taxon>Desulfonema</taxon>
    </lineage>
</organism>
<dbReference type="AlphaFoldDB" id="A0A975BRD9"/>
<dbReference type="KEGG" id="dmm:dnm_057370"/>
<dbReference type="Proteomes" id="UP000663722">
    <property type="component" value="Chromosome"/>
</dbReference>
<dbReference type="Gene3D" id="3.40.50.300">
    <property type="entry name" value="P-loop containing nucleotide triphosphate hydrolases"/>
    <property type="match status" value="1"/>
</dbReference>
<dbReference type="Pfam" id="PF13304">
    <property type="entry name" value="AAA_21"/>
    <property type="match status" value="1"/>
</dbReference>
<dbReference type="PANTHER" id="PTHR40396:SF1">
    <property type="entry name" value="ATPASE AAA-TYPE CORE DOMAIN-CONTAINING PROTEIN"/>
    <property type="match status" value="1"/>
</dbReference>
<evidence type="ECO:0000313" key="2">
    <source>
        <dbReference type="EMBL" id="QTA89680.1"/>
    </source>
</evidence>
<reference evidence="2" key="1">
    <citation type="journal article" date="2021" name="Microb. Physiol.">
        <title>Proteogenomic Insights into the Physiology of Marine, Sulfate-Reducing, Filamentous Desulfonema limicola and Desulfonema magnum.</title>
        <authorList>
            <person name="Schnaars V."/>
            <person name="Wohlbrand L."/>
            <person name="Scheve S."/>
            <person name="Hinrichs C."/>
            <person name="Reinhardt R."/>
            <person name="Rabus R."/>
        </authorList>
    </citation>
    <scope>NUCLEOTIDE SEQUENCE</scope>
    <source>
        <strain evidence="2">4be13</strain>
    </source>
</reference>
<dbReference type="InterPro" id="IPR027417">
    <property type="entry name" value="P-loop_NTPase"/>
</dbReference>
<accession>A0A975BRD9</accession>
<feature type="domain" description="ATPase AAA-type core" evidence="1">
    <location>
        <begin position="49"/>
        <end position="389"/>
    </location>
</feature>
<dbReference type="InterPro" id="IPR003959">
    <property type="entry name" value="ATPase_AAA_core"/>
</dbReference>
<gene>
    <name evidence="2" type="ORF">dnm_057370</name>
</gene>
<name>A0A975BRD9_9BACT</name>
<dbReference type="SUPFAM" id="SSF52540">
    <property type="entry name" value="P-loop containing nucleoside triphosphate hydrolases"/>
    <property type="match status" value="1"/>
</dbReference>
<sequence>MLIRFTVENFLSFNERTDFNMIASEEGRHPHHVVKKKSENEISLLRSSVIYGANASGKSNLIKAMAFAREFIVEGIEKKKAVRVEPFRLDKGNFKRPSRFEFEFRYKGKQYAYGYSVDRSKVHEEWLFEFGHEIEVAIFERKENHIDFNFEHDAFSNISEDDKQRLRYEAKGTRDNLLFLTNCEERNITYLESVYEWFDDILNIIFPRTELLSLPFFIESNEDMEKFFKGILEWFDFRIKNIKIEEIDFENFDGIPKQLKESIRKDFLNDHEKKGIGIFSDRQGVNYVFKKDEEGILRVLRLTTIRSDKDGQEVLFEISEESDGTRRVIDLLPTIMALRGESVFIVDEIENSLHPLLVRGLFDLVLNNAMFGTSQGQLIASTHEVHLLDIKHLFRKDEIWFIEKDRHGQSHAYSLAKTNVEDLDLIKGYLNGRFGAIPFIRNTKELGWED</sequence>
<evidence type="ECO:0000313" key="3">
    <source>
        <dbReference type="Proteomes" id="UP000663722"/>
    </source>
</evidence>
<dbReference type="PANTHER" id="PTHR40396">
    <property type="entry name" value="ATPASE-LIKE PROTEIN"/>
    <property type="match status" value="1"/>
</dbReference>
<evidence type="ECO:0000259" key="1">
    <source>
        <dbReference type="Pfam" id="PF13304"/>
    </source>
</evidence>
<keyword evidence="3" id="KW-1185">Reference proteome</keyword>
<dbReference type="GO" id="GO:0005524">
    <property type="term" value="F:ATP binding"/>
    <property type="evidence" value="ECO:0007669"/>
    <property type="project" value="InterPro"/>
</dbReference>
<proteinExistence type="predicted"/>
<dbReference type="RefSeq" id="WP_207678193.1">
    <property type="nucleotide sequence ID" value="NZ_CP061800.1"/>
</dbReference>
<dbReference type="GO" id="GO:0016887">
    <property type="term" value="F:ATP hydrolysis activity"/>
    <property type="evidence" value="ECO:0007669"/>
    <property type="project" value="InterPro"/>
</dbReference>
<dbReference type="EMBL" id="CP061800">
    <property type="protein sequence ID" value="QTA89680.1"/>
    <property type="molecule type" value="Genomic_DNA"/>
</dbReference>